<accession>G7L4F7</accession>
<evidence type="ECO:0000313" key="1">
    <source>
        <dbReference type="EMBL" id="AES79291.1"/>
    </source>
</evidence>
<dbReference type="EMBL" id="CM001223">
    <property type="protein sequence ID" value="AES79291.1"/>
    <property type="molecule type" value="Genomic_DNA"/>
</dbReference>
<evidence type="ECO:0008006" key="4">
    <source>
        <dbReference type="Google" id="ProtNLM"/>
    </source>
</evidence>
<organism evidence="1 3">
    <name type="scientific">Medicago truncatula</name>
    <name type="common">Barrel medic</name>
    <name type="synonym">Medicago tribuloides</name>
    <dbReference type="NCBI Taxonomy" id="3880"/>
    <lineage>
        <taxon>Eukaryota</taxon>
        <taxon>Viridiplantae</taxon>
        <taxon>Streptophyta</taxon>
        <taxon>Embryophyta</taxon>
        <taxon>Tracheophyta</taxon>
        <taxon>Spermatophyta</taxon>
        <taxon>Magnoliopsida</taxon>
        <taxon>eudicotyledons</taxon>
        <taxon>Gunneridae</taxon>
        <taxon>Pentapetalae</taxon>
        <taxon>rosids</taxon>
        <taxon>fabids</taxon>
        <taxon>Fabales</taxon>
        <taxon>Fabaceae</taxon>
        <taxon>Papilionoideae</taxon>
        <taxon>50 kb inversion clade</taxon>
        <taxon>NPAAA clade</taxon>
        <taxon>Hologalegina</taxon>
        <taxon>IRL clade</taxon>
        <taxon>Trifolieae</taxon>
        <taxon>Medicago</taxon>
    </lineage>
</organism>
<evidence type="ECO:0000313" key="2">
    <source>
        <dbReference type="EnsemblPlants" id="AES79291"/>
    </source>
</evidence>
<dbReference type="HOGENOM" id="CLU_2254160_0_0_1"/>
<keyword evidence="3" id="KW-1185">Reference proteome</keyword>
<proteinExistence type="predicted"/>
<dbReference type="EnsemblPlants" id="AES79291">
    <property type="protein sequence ID" value="AES79291"/>
    <property type="gene ID" value="MTR_7g060800"/>
</dbReference>
<protein>
    <recommendedName>
        <fullName evidence="4">FAR1 DNA-binding domain protein</fullName>
    </recommendedName>
</protein>
<dbReference type="AlphaFoldDB" id="G7L4F7"/>
<reference evidence="1 3" key="1">
    <citation type="journal article" date="2011" name="Nature">
        <title>The Medicago genome provides insight into the evolution of rhizobial symbioses.</title>
        <authorList>
            <person name="Young N.D."/>
            <person name="Debelle F."/>
            <person name="Oldroyd G.E."/>
            <person name="Geurts R."/>
            <person name="Cannon S.B."/>
            <person name="Udvardi M.K."/>
            <person name="Benedito V.A."/>
            <person name="Mayer K.F."/>
            <person name="Gouzy J."/>
            <person name="Schoof H."/>
            <person name="Van de Peer Y."/>
            <person name="Proost S."/>
            <person name="Cook D.R."/>
            <person name="Meyers B.C."/>
            <person name="Spannagl M."/>
            <person name="Cheung F."/>
            <person name="De Mita S."/>
            <person name="Krishnakumar V."/>
            <person name="Gundlach H."/>
            <person name="Zhou S."/>
            <person name="Mudge J."/>
            <person name="Bharti A.K."/>
            <person name="Murray J.D."/>
            <person name="Naoumkina M.A."/>
            <person name="Rosen B."/>
            <person name="Silverstein K.A."/>
            <person name="Tang H."/>
            <person name="Rombauts S."/>
            <person name="Zhao P.X."/>
            <person name="Zhou P."/>
            <person name="Barbe V."/>
            <person name="Bardou P."/>
            <person name="Bechner M."/>
            <person name="Bellec A."/>
            <person name="Berger A."/>
            <person name="Berges H."/>
            <person name="Bidwell S."/>
            <person name="Bisseling T."/>
            <person name="Choisne N."/>
            <person name="Couloux A."/>
            <person name="Denny R."/>
            <person name="Deshpande S."/>
            <person name="Dai X."/>
            <person name="Doyle J.J."/>
            <person name="Dudez A.M."/>
            <person name="Farmer A.D."/>
            <person name="Fouteau S."/>
            <person name="Franken C."/>
            <person name="Gibelin C."/>
            <person name="Gish J."/>
            <person name="Goldstein S."/>
            <person name="Gonzalez A.J."/>
            <person name="Green P.J."/>
            <person name="Hallab A."/>
            <person name="Hartog M."/>
            <person name="Hua A."/>
            <person name="Humphray S.J."/>
            <person name="Jeong D.H."/>
            <person name="Jing Y."/>
            <person name="Jocker A."/>
            <person name="Kenton S.M."/>
            <person name="Kim D.J."/>
            <person name="Klee K."/>
            <person name="Lai H."/>
            <person name="Lang C."/>
            <person name="Lin S."/>
            <person name="Macmil S.L."/>
            <person name="Magdelenat G."/>
            <person name="Matthews L."/>
            <person name="McCorrison J."/>
            <person name="Monaghan E.L."/>
            <person name="Mun J.H."/>
            <person name="Najar F.Z."/>
            <person name="Nicholson C."/>
            <person name="Noirot C."/>
            <person name="O'Bleness M."/>
            <person name="Paule C.R."/>
            <person name="Poulain J."/>
            <person name="Prion F."/>
            <person name="Qin B."/>
            <person name="Qu C."/>
            <person name="Retzel E.F."/>
            <person name="Riddle C."/>
            <person name="Sallet E."/>
            <person name="Samain S."/>
            <person name="Samson N."/>
            <person name="Sanders I."/>
            <person name="Saurat O."/>
            <person name="Scarpelli C."/>
            <person name="Schiex T."/>
            <person name="Segurens B."/>
            <person name="Severin A.J."/>
            <person name="Sherrier D.J."/>
            <person name="Shi R."/>
            <person name="Sims S."/>
            <person name="Singer S.R."/>
            <person name="Sinharoy S."/>
            <person name="Sterck L."/>
            <person name="Viollet A."/>
            <person name="Wang B.B."/>
            <person name="Wang K."/>
            <person name="Wang M."/>
            <person name="Wang X."/>
            <person name="Warfsmann J."/>
            <person name="Weissenbach J."/>
            <person name="White D.D."/>
            <person name="White J.D."/>
            <person name="Wiley G.B."/>
            <person name="Wincker P."/>
            <person name="Xing Y."/>
            <person name="Yang L."/>
            <person name="Yao Z."/>
            <person name="Ying F."/>
            <person name="Zhai J."/>
            <person name="Zhou L."/>
            <person name="Zuber A."/>
            <person name="Denarie J."/>
            <person name="Dixon R.A."/>
            <person name="May G.D."/>
            <person name="Schwartz D.C."/>
            <person name="Rogers J."/>
            <person name="Quetier F."/>
            <person name="Town C.D."/>
            <person name="Roe B.A."/>
        </authorList>
    </citation>
    <scope>NUCLEOTIDE SEQUENCE [LARGE SCALE GENOMIC DNA]</scope>
    <source>
        <strain evidence="1">A17</strain>
        <strain evidence="2 3">cv. Jemalong A17</strain>
    </source>
</reference>
<dbReference type="Proteomes" id="UP000002051">
    <property type="component" value="Unassembled WGS sequence"/>
</dbReference>
<dbReference type="PaxDb" id="3880-AES79291"/>
<reference evidence="1 3" key="2">
    <citation type="journal article" date="2014" name="BMC Genomics">
        <title>An improved genome release (version Mt4.0) for the model legume Medicago truncatula.</title>
        <authorList>
            <person name="Tang H."/>
            <person name="Krishnakumar V."/>
            <person name="Bidwell S."/>
            <person name="Rosen B."/>
            <person name="Chan A."/>
            <person name="Zhou S."/>
            <person name="Gentzbittel L."/>
            <person name="Childs K.L."/>
            <person name="Yandell M."/>
            <person name="Gundlach H."/>
            <person name="Mayer K.F."/>
            <person name="Schwartz D.C."/>
            <person name="Town C.D."/>
        </authorList>
    </citation>
    <scope>GENOME REANNOTATION</scope>
    <source>
        <strain evidence="2 3">cv. Jemalong A17</strain>
    </source>
</reference>
<gene>
    <name evidence="1" type="ordered locus">MTR_7g060800</name>
</gene>
<name>G7L4F7_MEDTR</name>
<reference evidence="2" key="3">
    <citation type="submission" date="2015-04" db="UniProtKB">
        <authorList>
            <consortium name="EnsemblPlants"/>
        </authorList>
    </citation>
    <scope>IDENTIFICATION</scope>
    <source>
        <strain evidence="2">cv. Jemalong A17</strain>
    </source>
</reference>
<evidence type="ECO:0000313" key="3">
    <source>
        <dbReference type="Proteomes" id="UP000002051"/>
    </source>
</evidence>
<sequence>MENNLEENMQMDESVASVEGLKSLSARVSVEVTCEIVNDDAASIEAREGSEEVYCLDTAYEFYNRYARMNGFAVRNSKIIKINKGEILQQPLSFTKKGLWRTVV</sequence>